<evidence type="ECO:0000256" key="1">
    <source>
        <dbReference type="SAM" id="MobiDB-lite"/>
    </source>
</evidence>
<accession>A0A074Y6E6</accession>
<dbReference type="OrthoDB" id="5388486at2759"/>
<dbReference type="Gene3D" id="3.30.160.60">
    <property type="entry name" value="Classic Zinc Finger"/>
    <property type="match status" value="1"/>
</dbReference>
<dbReference type="InterPro" id="IPR039970">
    <property type="entry name" value="TF_Grauzone"/>
</dbReference>
<gene>
    <name evidence="2" type="ORF">M438DRAFT_300514</name>
</gene>
<evidence type="ECO:0000313" key="3">
    <source>
        <dbReference type="Proteomes" id="UP000030706"/>
    </source>
</evidence>
<dbReference type="GeneID" id="40744377"/>
<dbReference type="PANTHER" id="PTHR23225">
    <property type="entry name" value="ZINC FINGER PROTEIN"/>
    <property type="match status" value="1"/>
</dbReference>
<sequence length="424" mass="47651">MNNIMDAEFIDVPVEDAYYSTFVVNKYSSTPSIQDSAYSSPRPSPPWPSSESISDSCSGTWSSPTPSIAYSPSPKPTHYRNIYPTWSSQEGTHYSLQPFTSLNQVQFQVDASTYTQGEAAGLPYYQDQYPHTHILDAQALSFAGLGDWTTVEYPRSSSEQILESSPAPSSTTAAIVISRHHSPERNIHPQIKQEEPEEHHHHTCLESSISKKHTAKATTAYPCPFLPYGCPATFSSKNEWKRHLNTQHLSLSTYRCDLCIPRPSSPSSSSPTQSNDFNRKDLFIQHLRRMHCDATIDSASSVSNPTHTALRAQRYHCASIPNTPAALAEQARRCHIPPPSPPSSTSCVFCCCSFSGPQAWVQRTEHISRHLEILRRDGKEVPTIQDWRRDIELEQWCLKYKVLFLHRSRGGKETVRVKSGRGRS</sequence>
<dbReference type="HOGENOM" id="CLU_674362_0_0_1"/>
<dbReference type="Proteomes" id="UP000030706">
    <property type="component" value="Unassembled WGS sequence"/>
</dbReference>
<protein>
    <recommendedName>
        <fullName evidence="4">C2H2-type domain-containing protein</fullName>
    </recommendedName>
</protein>
<name>A0A074Y6E6_AURPU</name>
<dbReference type="RefSeq" id="XP_029758653.1">
    <property type="nucleotide sequence ID" value="XM_029902071.1"/>
</dbReference>
<feature type="compositionally biased region" description="Polar residues" evidence="1">
    <location>
        <begin position="59"/>
        <end position="70"/>
    </location>
</feature>
<evidence type="ECO:0008006" key="4">
    <source>
        <dbReference type="Google" id="ProtNLM"/>
    </source>
</evidence>
<dbReference type="AlphaFoldDB" id="A0A074Y6E6"/>
<organism evidence="2 3">
    <name type="scientific">Aureobasidium pullulans EXF-150</name>
    <dbReference type="NCBI Taxonomy" id="1043002"/>
    <lineage>
        <taxon>Eukaryota</taxon>
        <taxon>Fungi</taxon>
        <taxon>Dikarya</taxon>
        <taxon>Ascomycota</taxon>
        <taxon>Pezizomycotina</taxon>
        <taxon>Dothideomycetes</taxon>
        <taxon>Dothideomycetidae</taxon>
        <taxon>Dothideales</taxon>
        <taxon>Saccotheciaceae</taxon>
        <taxon>Aureobasidium</taxon>
    </lineage>
</organism>
<dbReference type="PANTHER" id="PTHR23225:SF2">
    <property type="entry name" value="AT09679P-RELATED"/>
    <property type="match status" value="1"/>
</dbReference>
<proteinExistence type="predicted"/>
<reference evidence="2 3" key="1">
    <citation type="journal article" date="2014" name="BMC Genomics">
        <title>Genome sequencing of four Aureobasidium pullulans varieties: biotechnological potential, stress tolerance, and description of new species.</title>
        <authorList>
            <person name="Gostin Ar C."/>
            <person name="Ohm R.A."/>
            <person name="Kogej T."/>
            <person name="Sonjak S."/>
            <person name="Turk M."/>
            <person name="Zajc J."/>
            <person name="Zalar P."/>
            <person name="Grube M."/>
            <person name="Sun H."/>
            <person name="Han J."/>
            <person name="Sharma A."/>
            <person name="Chiniquy J."/>
            <person name="Ngan C.Y."/>
            <person name="Lipzen A."/>
            <person name="Barry K."/>
            <person name="Grigoriev I.V."/>
            <person name="Gunde-Cimerman N."/>
        </authorList>
    </citation>
    <scope>NUCLEOTIDE SEQUENCE [LARGE SCALE GENOMIC DNA]</scope>
    <source>
        <strain evidence="2 3">EXF-150</strain>
    </source>
</reference>
<keyword evidence="3" id="KW-1185">Reference proteome</keyword>
<feature type="region of interest" description="Disordered" evidence="1">
    <location>
        <begin position="31"/>
        <end position="74"/>
    </location>
</feature>
<evidence type="ECO:0000313" key="2">
    <source>
        <dbReference type="EMBL" id="KEQ82466.1"/>
    </source>
</evidence>
<dbReference type="GO" id="GO:0003700">
    <property type="term" value="F:DNA-binding transcription factor activity"/>
    <property type="evidence" value="ECO:0007669"/>
    <property type="project" value="InterPro"/>
</dbReference>
<dbReference type="EMBL" id="KL584987">
    <property type="protein sequence ID" value="KEQ82466.1"/>
    <property type="molecule type" value="Genomic_DNA"/>
</dbReference>
<feature type="compositionally biased region" description="Low complexity" evidence="1">
    <location>
        <begin position="49"/>
        <end position="58"/>
    </location>
</feature>